<dbReference type="Proteomes" id="UP000256964">
    <property type="component" value="Unassembled WGS sequence"/>
</dbReference>
<protein>
    <submittedName>
        <fullName evidence="1">Uncharacterized protein</fullName>
    </submittedName>
</protein>
<evidence type="ECO:0000313" key="1">
    <source>
        <dbReference type="EMBL" id="RDX53378.1"/>
    </source>
</evidence>
<name>A0A371DLH1_9APHY</name>
<proteinExistence type="predicted"/>
<gene>
    <name evidence="1" type="ORF">OH76DRAFT_1217495</name>
</gene>
<sequence>MNDCCVPSRLRLYAYGVLSTALCDCSAETSPKSRLPTLVGRMAAHMSRPHRSCKYRSAAHTVQSKRIVINLPIGTDTYLPQIMTVQ</sequence>
<organism evidence="1 2">
    <name type="scientific">Lentinus brumalis</name>
    <dbReference type="NCBI Taxonomy" id="2498619"/>
    <lineage>
        <taxon>Eukaryota</taxon>
        <taxon>Fungi</taxon>
        <taxon>Dikarya</taxon>
        <taxon>Basidiomycota</taxon>
        <taxon>Agaricomycotina</taxon>
        <taxon>Agaricomycetes</taxon>
        <taxon>Polyporales</taxon>
        <taxon>Polyporaceae</taxon>
        <taxon>Lentinus</taxon>
    </lineage>
</organism>
<evidence type="ECO:0000313" key="2">
    <source>
        <dbReference type="Proteomes" id="UP000256964"/>
    </source>
</evidence>
<keyword evidence="2" id="KW-1185">Reference proteome</keyword>
<accession>A0A371DLH1</accession>
<dbReference type="EMBL" id="KZ857387">
    <property type="protein sequence ID" value="RDX53378.1"/>
    <property type="molecule type" value="Genomic_DNA"/>
</dbReference>
<dbReference type="AlphaFoldDB" id="A0A371DLH1"/>
<reference evidence="1 2" key="1">
    <citation type="journal article" date="2018" name="Biotechnol. Biofuels">
        <title>Integrative visual omics of the white-rot fungus Polyporus brumalis exposes the biotechnological potential of its oxidative enzymes for delignifying raw plant biomass.</title>
        <authorList>
            <person name="Miyauchi S."/>
            <person name="Rancon A."/>
            <person name="Drula E."/>
            <person name="Hage H."/>
            <person name="Chaduli D."/>
            <person name="Favel A."/>
            <person name="Grisel S."/>
            <person name="Henrissat B."/>
            <person name="Herpoel-Gimbert I."/>
            <person name="Ruiz-Duenas F.J."/>
            <person name="Chevret D."/>
            <person name="Hainaut M."/>
            <person name="Lin J."/>
            <person name="Wang M."/>
            <person name="Pangilinan J."/>
            <person name="Lipzen A."/>
            <person name="Lesage-Meessen L."/>
            <person name="Navarro D."/>
            <person name="Riley R."/>
            <person name="Grigoriev I.V."/>
            <person name="Zhou S."/>
            <person name="Raouche S."/>
            <person name="Rosso M.N."/>
        </authorList>
    </citation>
    <scope>NUCLEOTIDE SEQUENCE [LARGE SCALE GENOMIC DNA]</scope>
    <source>
        <strain evidence="1 2">BRFM 1820</strain>
    </source>
</reference>